<sequence>MDTSPSQTAAPDVARSAIRKVSIRLVPFVALMFFINYLDRTAIGFAAPNGMNTDLALSAAQFGFASGVFFVGYILLEVPSNLALHRFGARRWLARIMVSWGIVALLFTWVGNFEQLVVLRFLLGVAEAGFFPGAILFLSLWVPAQYRGRVLMLFYLAQPLTTVIGAPLAGALIQQHGVFFGLEGWRFMFLGVAIPAIVIGVIAWFYLKDKPADAKWLTLDEQVWLTDALQKERAATGGNEKHVSARFAFKSGRVWVLSFIYFGFIYGLYALAFFLPTIIEGFQQSAGTSFDVLQKGLITAIPYLPAAIVMYFWSRDASRRGLKTWHIAVPAVVGAVTIPLALFAGSPAATIAVITITACAIFAALPNFWTLPTRFLTGAAAAAGVALINTIGNLAGFSAPYITGAVHDATGGYEVPMMIVGFVMLVSAVLMVLLARSKRIEPVAVELATPTPDAAASATRTRGSRR</sequence>
<feature type="transmembrane region" description="Helical" evidence="8">
    <location>
        <begin position="21"/>
        <end position="38"/>
    </location>
</feature>
<accession>A0A3S9WDU8</accession>
<evidence type="ECO:0000256" key="7">
    <source>
        <dbReference type="ARBA" id="ARBA00074139"/>
    </source>
</evidence>
<feature type="transmembrane region" description="Helical" evidence="8">
    <location>
        <begin position="58"/>
        <end position="76"/>
    </location>
</feature>
<dbReference type="CDD" id="cd17319">
    <property type="entry name" value="MFS_ExuT_GudP_like"/>
    <property type="match status" value="1"/>
</dbReference>
<feature type="transmembrane region" description="Helical" evidence="8">
    <location>
        <begin position="185"/>
        <end position="207"/>
    </location>
</feature>
<feature type="transmembrane region" description="Helical" evidence="8">
    <location>
        <begin position="296"/>
        <end position="313"/>
    </location>
</feature>
<feature type="transmembrane region" description="Helical" evidence="8">
    <location>
        <begin position="153"/>
        <end position="173"/>
    </location>
</feature>
<protein>
    <recommendedName>
        <fullName evidence="7">Putative tartrate transporter</fullName>
    </recommendedName>
</protein>
<evidence type="ECO:0000256" key="6">
    <source>
        <dbReference type="ARBA" id="ARBA00058119"/>
    </source>
</evidence>
<dbReference type="Pfam" id="PF07690">
    <property type="entry name" value="MFS_1"/>
    <property type="match status" value="1"/>
</dbReference>
<dbReference type="PANTHER" id="PTHR43791">
    <property type="entry name" value="PERMEASE-RELATED"/>
    <property type="match status" value="1"/>
</dbReference>
<dbReference type="FunFam" id="1.20.1250.20:FF:000126">
    <property type="entry name" value="MFS transporter permease"/>
    <property type="match status" value="1"/>
</dbReference>
<dbReference type="FunFam" id="1.20.1250.20:FF:000018">
    <property type="entry name" value="MFS transporter permease"/>
    <property type="match status" value="1"/>
</dbReference>
<feature type="domain" description="Major facilitator superfamily (MFS) profile" evidence="9">
    <location>
        <begin position="25"/>
        <end position="439"/>
    </location>
</feature>
<dbReference type="PANTHER" id="PTHR43791:SF36">
    <property type="entry name" value="TRANSPORTER, PUTATIVE (AFU_ORTHOLOGUE AFUA_6G08340)-RELATED"/>
    <property type="match status" value="1"/>
</dbReference>
<comment type="function">
    <text evidence="6">Component of the tartrate utilization system and may allow entry of tartrate and tartrate dehydrogenase.</text>
</comment>
<comment type="subcellular location">
    <subcellularLocation>
        <location evidence="1">Cell membrane</location>
        <topology evidence="1">Multi-pass membrane protein</topology>
    </subcellularLocation>
</comment>
<dbReference type="InterPro" id="IPR036259">
    <property type="entry name" value="MFS_trans_sf"/>
</dbReference>
<feature type="transmembrane region" description="Helical" evidence="8">
    <location>
        <begin position="375"/>
        <end position="395"/>
    </location>
</feature>
<dbReference type="AlphaFoldDB" id="A0A3S9WDU8"/>
<dbReference type="GO" id="GO:0005886">
    <property type="term" value="C:plasma membrane"/>
    <property type="evidence" value="ECO:0007669"/>
    <property type="project" value="UniProtKB-SubCell"/>
</dbReference>
<evidence type="ECO:0000259" key="9">
    <source>
        <dbReference type="PROSITE" id="PS50850"/>
    </source>
</evidence>
<name>A0A3S9WDU8_9MICO</name>
<dbReference type="Proteomes" id="UP000276888">
    <property type="component" value="Chromosome"/>
</dbReference>
<proteinExistence type="predicted"/>
<dbReference type="SUPFAM" id="SSF103473">
    <property type="entry name" value="MFS general substrate transporter"/>
    <property type="match status" value="1"/>
</dbReference>
<evidence type="ECO:0000256" key="2">
    <source>
        <dbReference type="ARBA" id="ARBA00022448"/>
    </source>
</evidence>
<gene>
    <name evidence="10" type="primary">ttuB</name>
    <name evidence="10" type="ORF">CVS47_02888</name>
</gene>
<evidence type="ECO:0000256" key="3">
    <source>
        <dbReference type="ARBA" id="ARBA00022692"/>
    </source>
</evidence>
<evidence type="ECO:0000313" key="11">
    <source>
        <dbReference type="Proteomes" id="UP000276888"/>
    </source>
</evidence>
<reference evidence="10 11" key="1">
    <citation type="submission" date="2018-08" db="EMBL/GenBank/DDBJ databases">
        <title>Microbacterium lemovicicum sp. nov., a bacterium isolated from a natural uranium-rich soil.</title>
        <authorList>
            <person name="ORTET P."/>
        </authorList>
    </citation>
    <scope>NUCLEOTIDE SEQUENCE [LARGE SCALE GENOMIC DNA]</scope>
    <source>
        <strain evidence="10 11">Viu22</strain>
    </source>
</reference>
<feature type="transmembrane region" description="Helical" evidence="8">
    <location>
        <begin position="92"/>
        <end position="111"/>
    </location>
</feature>
<feature type="transmembrane region" description="Helical" evidence="8">
    <location>
        <begin position="325"/>
        <end position="343"/>
    </location>
</feature>
<evidence type="ECO:0000313" key="10">
    <source>
        <dbReference type="EMBL" id="AZS38235.1"/>
    </source>
</evidence>
<keyword evidence="2" id="KW-0813">Transport</keyword>
<dbReference type="PROSITE" id="PS50850">
    <property type="entry name" value="MFS"/>
    <property type="match status" value="1"/>
</dbReference>
<keyword evidence="11" id="KW-1185">Reference proteome</keyword>
<dbReference type="Gene3D" id="1.20.1250.20">
    <property type="entry name" value="MFS general substrate transporter like domains"/>
    <property type="match status" value="2"/>
</dbReference>
<evidence type="ECO:0000256" key="5">
    <source>
        <dbReference type="ARBA" id="ARBA00023136"/>
    </source>
</evidence>
<feature type="transmembrane region" description="Helical" evidence="8">
    <location>
        <begin position="254"/>
        <end position="276"/>
    </location>
</feature>
<dbReference type="InterPro" id="IPR020846">
    <property type="entry name" value="MFS_dom"/>
</dbReference>
<dbReference type="EMBL" id="CP031423">
    <property type="protein sequence ID" value="AZS38235.1"/>
    <property type="molecule type" value="Genomic_DNA"/>
</dbReference>
<evidence type="ECO:0000256" key="4">
    <source>
        <dbReference type="ARBA" id="ARBA00022989"/>
    </source>
</evidence>
<dbReference type="GO" id="GO:0022857">
    <property type="term" value="F:transmembrane transporter activity"/>
    <property type="evidence" value="ECO:0007669"/>
    <property type="project" value="InterPro"/>
</dbReference>
<keyword evidence="5 8" id="KW-0472">Membrane</keyword>
<feature type="transmembrane region" description="Helical" evidence="8">
    <location>
        <begin position="415"/>
        <end position="435"/>
    </location>
</feature>
<dbReference type="KEGG" id="mlv:CVS47_02888"/>
<dbReference type="RefSeq" id="WP_241240173.1">
    <property type="nucleotide sequence ID" value="NZ_CP031423.1"/>
</dbReference>
<organism evidence="10 11">
    <name type="scientific">Microbacterium lemovicicum</name>
    <dbReference type="NCBI Taxonomy" id="1072463"/>
    <lineage>
        <taxon>Bacteria</taxon>
        <taxon>Bacillati</taxon>
        <taxon>Actinomycetota</taxon>
        <taxon>Actinomycetes</taxon>
        <taxon>Micrococcales</taxon>
        <taxon>Microbacteriaceae</taxon>
        <taxon>Microbacterium</taxon>
    </lineage>
</organism>
<evidence type="ECO:0000256" key="1">
    <source>
        <dbReference type="ARBA" id="ARBA00004651"/>
    </source>
</evidence>
<dbReference type="InterPro" id="IPR011701">
    <property type="entry name" value="MFS"/>
</dbReference>
<feature type="transmembrane region" description="Helical" evidence="8">
    <location>
        <begin position="117"/>
        <end position="141"/>
    </location>
</feature>
<keyword evidence="3 8" id="KW-0812">Transmembrane</keyword>
<feature type="transmembrane region" description="Helical" evidence="8">
    <location>
        <begin position="349"/>
        <end position="368"/>
    </location>
</feature>
<evidence type="ECO:0000256" key="8">
    <source>
        <dbReference type="SAM" id="Phobius"/>
    </source>
</evidence>
<keyword evidence="4 8" id="KW-1133">Transmembrane helix</keyword>